<keyword evidence="13" id="KW-1133">Transmembrane helix</keyword>
<dbReference type="PANTHER" id="PTHR10502">
    <property type="entry name" value="ANNEXIN"/>
    <property type="match status" value="1"/>
</dbReference>
<dbReference type="Pfam" id="PF00191">
    <property type="entry name" value="Annexin"/>
    <property type="match status" value="4"/>
</dbReference>
<dbReference type="SUPFAM" id="SSF47874">
    <property type="entry name" value="Annexin"/>
    <property type="match status" value="1"/>
</dbReference>
<sequence length="455" mass="50366">MTKKNHENQGTNDDNDDDDDDDDDGDDDGDDDDVARTTTKPLEFSTRTAMAQNFIRPRTKNRSSAWIQTMQAPNILIDSQGSLGSNRGTRKRYIWSPWASVVCGTIGFTVAAGKERSYNLVRLHCTALVLVYLPCNKSRMPGSVKHRPDFKAADAAAKLRSAMAGFGTDEAAIIHILGNHNCQQRIEIAQAYKTAYGKDLLSDIKSELTGDFEEVCLALLTPPRKLDAQQLHKAISGAGTDETSIVEILVTKTNKEIEEIKAAYKAEYGSNLEDDLCGDTSGYFRRLMISLMAAGREPEAAVDSARAKKDAQQLFDAGEARWGTDEAELNAILCLRSHSQLRETFKEFAKIAGKSFEDSIKSECSGSLQEGYLAIVDSAMNTPAYFARRLNECFKGLGTNDRDLIRIIVNRCEIDMEEIERAYKAVYGVSLIEAIESECGGDYKRMLIALVKMQD</sequence>
<protein>
    <recommendedName>
        <fullName evidence="10 11">Annexin</fullName>
    </recommendedName>
</protein>
<dbReference type="GO" id="GO:0005544">
    <property type="term" value="F:calcium-dependent phospholipid binding"/>
    <property type="evidence" value="ECO:0007669"/>
    <property type="project" value="UniProtKB-KW"/>
</dbReference>
<comment type="similarity">
    <text evidence="3 11">Belongs to the annexin family.</text>
</comment>
<comment type="caution">
    <text evidence="14">The sequence shown here is derived from an EMBL/GenBank/DDBJ whole genome shotgun (WGS) entry which is preliminary data.</text>
</comment>
<keyword evidence="6 11" id="KW-0041">Annexin</keyword>
<dbReference type="PROSITE" id="PS00223">
    <property type="entry name" value="ANNEXIN_1"/>
    <property type="match status" value="1"/>
</dbReference>
<evidence type="ECO:0000256" key="7">
    <source>
        <dbReference type="ARBA" id="ARBA00023302"/>
    </source>
</evidence>
<dbReference type="SMART" id="SM00335">
    <property type="entry name" value="ANX"/>
    <property type="match status" value="4"/>
</dbReference>
<feature type="region of interest" description="Disordered" evidence="12">
    <location>
        <begin position="1"/>
        <end position="41"/>
    </location>
</feature>
<accession>A0AAD8F5K7</accession>
<dbReference type="FunFam" id="1.10.220.10:FF:000001">
    <property type="entry name" value="Annexin"/>
    <property type="match status" value="1"/>
</dbReference>
<proteinExistence type="inferred from homology"/>
<keyword evidence="13" id="KW-0812">Transmembrane</keyword>
<dbReference type="PANTHER" id="PTHR10502:SF102">
    <property type="entry name" value="ANNEXIN B11"/>
    <property type="match status" value="1"/>
</dbReference>
<gene>
    <name evidence="14" type="ORF">Bpfe_018460</name>
</gene>
<name>A0AAD8F5K7_BIOPF</name>
<dbReference type="GO" id="GO:0043657">
    <property type="term" value="C:host cell"/>
    <property type="evidence" value="ECO:0007669"/>
    <property type="project" value="UniProtKB-SubCell"/>
</dbReference>
<dbReference type="InterPro" id="IPR018252">
    <property type="entry name" value="Annexin_repeat_CS"/>
</dbReference>
<dbReference type="FunFam" id="1.10.220.10:FF:000004">
    <property type="entry name" value="Annexin"/>
    <property type="match status" value="1"/>
</dbReference>
<dbReference type="FunFam" id="1.10.220.10:FF:000002">
    <property type="entry name" value="Annexin"/>
    <property type="match status" value="1"/>
</dbReference>
<evidence type="ECO:0000256" key="9">
    <source>
        <dbReference type="ARBA" id="ARBA00060393"/>
    </source>
</evidence>
<keyword evidence="7 11" id="KW-0111">Calcium/phospholipid-binding</keyword>
<evidence type="ECO:0000256" key="1">
    <source>
        <dbReference type="ARBA" id="ARBA00004340"/>
    </source>
</evidence>
<dbReference type="GO" id="GO:0005576">
    <property type="term" value="C:extracellular region"/>
    <property type="evidence" value="ECO:0007669"/>
    <property type="project" value="UniProtKB-SubCell"/>
</dbReference>
<dbReference type="EMBL" id="JASAOG010000097">
    <property type="protein sequence ID" value="KAK0052130.1"/>
    <property type="molecule type" value="Genomic_DNA"/>
</dbReference>
<evidence type="ECO:0000313" key="15">
    <source>
        <dbReference type="Proteomes" id="UP001233172"/>
    </source>
</evidence>
<dbReference type="GO" id="GO:0005886">
    <property type="term" value="C:plasma membrane"/>
    <property type="evidence" value="ECO:0007669"/>
    <property type="project" value="TreeGrafter"/>
</dbReference>
<evidence type="ECO:0000256" key="5">
    <source>
        <dbReference type="ARBA" id="ARBA00022837"/>
    </source>
</evidence>
<evidence type="ECO:0000256" key="3">
    <source>
        <dbReference type="ARBA" id="ARBA00007831"/>
    </source>
</evidence>
<dbReference type="InterPro" id="IPR037104">
    <property type="entry name" value="Annexin_sf"/>
</dbReference>
<evidence type="ECO:0000256" key="13">
    <source>
        <dbReference type="SAM" id="Phobius"/>
    </source>
</evidence>
<dbReference type="FunFam" id="1.10.220.10:FF:000003">
    <property type="entry name" value="Annexin"/>
    <property type="match status" value="1"/>
</dbReference>
<comment type="function">
    <text evidence="8">Involved in reproduction of the worm. Involved in host-parasite interaction. Delivered into the host cell by means of parasite exosomes. Binds to acidic phospholipid membranes in a calcium-dependent manner in vitro. Causes aggregation of liposomes in the presence of calcium, but not in its absence. Likely to promote membrane fusion. May provide structural integrity within the tegument.</text>
</comment>
<keyword evidence="5 11" id="KW-0106">Calcium</keyword>
<dbReference type="PRINTS" id="PR00196">
    <property type="entry name" value="ANNEXIN"/>
</dbReference>
<reference evidence="14" key="2">
    <citation type="submission" date="2023-04" db="EMBL/GenBank/DDBJ databases">
        <authorList>
            <person name="Bu L."/>
            <person name="Lu L."/>
            <person name="Laidemitt M.R."/>
            <person name="Zhang S.M."/>
            <person name="Mutuku M."/>
            <person name="Mkoji G."/>
            <person name="Steinauer M."/>
            <person name="Loker E.S."/>
        </authorList>
    </citation>
    <scope>NUCLEOTIDE SEQUENCE</scope>
    <source>
        <strain evidence="14">KasaAsao</strain>
        <tissue evidence="14">Whole Snail</tissue>
    </source>
</reference>
<dbReference type="GO" id="GO:0012506">
    <property type="term" value="C:vesicle membrane"/>
    <property type="evidence" value="ECO:0007669"/>
    <property type="project" value="TreeGrafter"/>
</dbReference>
<dbReference type="GO" id="GO:0005737">
    <property type="term" value="C:cytoplasm"/>
    <property type="evidence" value="ECO:0007669"/>
    <property type="project" value="TreeGrafter"/>
</dbReference>
<evidence type="ECO:0000256" key="12">
    <source>
        <dbReference type="SAM" id="MobiDB-lite"/>
    </source>
</evidence>
<evidence type="ECO:0000256" key="8">
    <source>
        <dbReference type="ARBA" id="ARBA00059330"/>
    </source>
</evidence>
<dbReference type="AlphaFoldDB" id="A0AAD8F5K7"/>
<feature type="transmembrane region" description="Helical" evidence="13">
    <location>
        <begin position="93"/>
        <end position="112"/>
    </location>
</feature>
<evidence type="ECO:0000256" key="2">
    <source>
        <dbReference type="ARBA" id="ARBA00004550"/>
    </source>
</evidence>
<dbReference type="InterPro" id="IPR001464">
    <property type="entry name" value="Annexin"/>
</dbReference>
<comment type="subcellular location">
    <subcellularLocation>
        <location evidence="1">Host cell</location>
    </subcellularLocation>
    <subcellularLocation>
        <location evidence="2">Secreted</location>
        <location evidence="2">Extracellular exosome</location>
    </subcellularLocation>
    <subcellularLocation>
        <location evidence="9">Tegument</location>
    </subcellularLocation>
</comment>
<dbReference type="PROSITE" id="PS51897">
    <property type="entry name" value="ANNEXIN_2"/>
    <property type="match status" value="4"/>
</dbReference>
<feature type="compositionally biased region" description="Acidic residues" evidence="12">
    <location>
        <begin position="13"/>
        <end position="33"/>
    </location>
</feature>
<dbReference type="GO" id="GO:0001786">
    <property type="term" value="F:phosphatidylserine binding"/>
    <property type="evidence" value="ECO:0007669"/>
    <property type="project" value="TreeGrafter"/>
</dbReference>
<comment type="domain">
    <text evidence="11">A pair of annexin repeats may form one binding site for calcium and phospholipid.</text>
</comment>
<evidence type="ECO:0000256" key="4">
    <source>
        <dbReference type="ARBA" id="ARBA00022737"/>
    </source>
</evidence>
<organism evidence="14 15">
    <name type="scientific">Biomphalaria pfeifferi</name>
    <name type="common">Bloodfluke planorb</name>
    <name type="synonym">Freshwater snail</name>
    <dbReference type="NCBI Taxonomy" id="112525"/>
    <lineage>
        <taxon>Eukaryota</taxon>
        <taxon>Metazoa</taxon>
        <taxon>Spiralia</taxon>
        <taxon>Lophotrochozoa</taxon>
        <taxon>Mollusca</taxon>
        <taxon>Gastropoda</taxon>
        <taxon>Heterobranchia</taxon>
        <taxon>Euthyneura</taxon>
        <taxon>Panpulmonata</taxon>
        <taxon>Hygrophila</taxon>
        <taxon>Lymnaeoidea</taxon>
        <taxon>Planorbidae</taxon>
        <taxon>Biomphalaria</taxon>
    </lineage>
</organism>
<dbReference type="Proteomes" id="UP001233172">
    <property type="component" value="Unassembled WGS sequence"/>
</dbReference>
<dbReference type="InterPro" id="IPR018502">
    <property type="entry name" value="Annexin_repeat"/>
</dbReference>
<evidence type="ECO:0000313" key="14">
    <source>
        <dbReference type="EMBL" id="KAK0052130.1"/>
    </source>
</evidence>
<keyword evidence="15" id="KW-1185">Reference proteome</keyword>
<dbReference type="GO" id="GO:0005634">
    <property type="term" value="C:nucleus"/>
    <property type="evidence" value="ECO:0007669"/>
    <property type="project" value="TreeGrafter"/>
</dbReference>
<keyword evidence="13" id="KW-0472">Membrane</keyword>
<dbReference type="GO" id="GO:0005509">
    <property type="term" value="F:calcium ion binding"/>
    <property type="evidence" value="ECO:0007669"/>
    <property type="project" value="InterPro"/>
</dbReference>
<evidence type="ECO:0000256" key="11">
    <source>
        <dbReference type="RuleBase" id="RU003540"/>
    </source>
</evidence>
<keyword evidence="4 11" id="KW-0677">Repeat</keyword>
<evidence type="ECO:0000256" key="6">
    <source>
        <dbReference type="ARBA" id="ARBA00023216"/>
    </source>
</evidence>
<evidence type="ECO:0000256" key="10">
    <source>
        <dbReference type="ARBA" id="ARBA00077076"/>
    </source>
</evidence>
<dbReference type="Gene3D" id="1.10.220.10">
    <property type="entry name" value="Annexin"/>
    <property type="match status" value="4"/>
</dbReference>
<reference evidence="14" key="1">
    <citation type="journal article" date="2023" name="PLoS Negl. Trop. Dis.">
        <title>A genome sequence for Biomphalaria pfeifferi, the major vector snail for the human-infecting parasite Schistosoma mansoni.</title>
        <authorList>
            <person name="Bu L."/>
            <person name="Lu L."/>
            <person name="Laidemitt M.R."/>
            <person name="Zhang S.M."/>
            <person name="Mutuku M."/>
            <person name="Mkoji G."/>
            <person name="Steinauer M."/>
            <person name="Loker E.S."/>
        </authorList>
    </citation>
    <scope>NUCLEOTIDE SEQUENCE</scope>
    <source>
        <strain evidence="14">KasaAsao</strain>
    </source>
</reference>